<evidence type="ECO:0008006" key="4">
    <source>
        <dbReference type="Google" id="ProtNLM"/>
    </source>
</evidence>
<dbReference type="PANTHER" id="PTHR13245:SF14">
    <property type="entry name" value="RRP15-LIKE PROTEIN"/>
    <property type="match status" value="1"/>
</dbReference>
<feature type="compositionally biased region" description="Acidic residues" evidence="2">
    <location>
        <begin position="99"/>
        <end position="114"/>
    </location>
</feature>
<comment type="similarity">
    <text evidence="1">Belongs to the RRP15 family.</text>
</comment>
<feature type="compositionally biased region" description="Acidic residues" evidence="2">
    <location>
        <begin position="45"/>
        <end position="77"/>
    </location>
</feature>
<dbReference type="EMBL" id="EF084297">
    <property type="protein sequence ID" value="ABK23618.1"/>
    <property type="molecule type" value="mRNA"/>
</dbReference>
<dbReference type="GO" id="GO:0000470">
    <property type="term" value="P:maturation of LSU-rRNA"/>
    <property type="evidence" value="ECO:0007669"/>
    <property type="project" value="TreeGrafter"/>
</dbReference>
<reference evidence="3" key="1">
    <citation type="journal article" date="2008" name="BMC Genomics">
        <title>A conifer genomics resource of 200,000 spruce (Picea spp.) ESTs and 6,464 high-quality, sequence-finished full-length cDNAs for Sitka spruce (Picea sitchensis).</title>
        <authorList>
            <person name="Ralph S.G."/>
            <person name="Chun H.J."/>
            <person name="Kolosova N."/>
            <person name="Cooper D."/>
            <person name="Oddy C."/>
            <person name="Ritland C.E."/>
            <person name="Kirkpatrick R."/>
            <person name="Moore R."/>
            <person name="Barber S."/>
            <person name="Holt R.A."/>
            <person name="Jones S.J."/>
            <person name="Marra M.A."/>
            <person name="Douglas C.J."/>
            <person name="Ritland K."/>
            <person name="Bohlmann J."/>
        </authorList>
    </citation>
    <scope>NUCLEOTIDE SEQUENCE</scope>
    <source>
        <tissue evidence="3">Bark</tissue>
    </source>
</reference>
<feature type="compositionally biased region" description="Polar residues" evidence="2">
    <location>
        <begin position="31"/>
        <end position="44"/>
    </location>
</feature>
<dbReference type="AlphaFoldDB" id="A9NSK7"/>
<name>A9NSK7_PICSI</name>
<dbReference type="GO" id="GO:0000460">
    <property type="term" value="P:maturation of 5.8S rRNA"/>
    <property type="evidence" value="ECO:0007669"/>
    <property type="project" value="TreeGrafter"/>
</dbReference>
<proteinExistence type="evidence at transcript level"/>
<protein>
    <recommendedName>
        <fullName evidence="4">RRP15-like protein</fullName>
    </recommendedName>
</protein>
<accession>A9NSK7</accession>
<dbReference type="GO" id="GO:0030687">
    <property type="term" value="C:preribosome, large subunit precursor"/>
    <property type="evidence" value="ECO:0007669"/>
    <property type="project" value="TreeGrafter"/>
</dbReference>
<sequence>MAEQEVAVLSPQKRRAENITADKSIKKTKMTDISQEVNPKQASDSYEEENINGNSEEDEYSFGEEDDEVSDDCEEDEPSRSPRQEENDGSRSIIAEKKEEEEEGYAGSSEDESSGSDGETRVVQFAEGSNGFRAAFSRIMEKKVADDALGPVLSAHKKLIAKKLDEEAEFKVKSEAKKEKRLLREKGHVKPEIFFDAKEKSLIRLATKGVVKLFNAVSKAQSVQASFDVSKAKDAKAARKESKAAFLSELRRENRPNSFKPGQFSSIKAHSIPVMEAKNGQKDATNESGWAALRDDFMLTSSKLKDWDKMQDTAAVDEMPVGHIDTDVSSSDED</sequence>
<feature type="compositionally biased region" description="Basic and acidic residues" evidence="2">
    <location>
        <begin position="78"/>
        <end position="98"/>
    </location>
</feature>
<organism evidence="3">
    <name type="scientific">Picea sitchensis</name>
    <name type="common">Sitka spruce</name>
    <name type="synonym">Pinus sitchensis</name>
    <dbReference type="NCBI Taxonomy" id="3332"/>
    <lineage>
        <taxon>Eukaryota</taxon>
        <taxon>Viridiplantae</taxon>
        <taxon>Streptophyta</taxon>
        <taxon>Embryophyta</taxon>
        <taxon>Tracheophyta</taxon>
        <taxon>Spermatophyta</taxon>
        <taxon>Pinopsida</taxon>
        <taxon>Pinidae</taxon>
        <taxon>Conifers I</taxon>
        <taxon>Pinales</taxon>
        <taxon>Pinaceae</taxon>
        <taxon>Picea</taxon>
    </lineage>
</organism>
<feature type="region of interest" description="Disordered" evidence="2">
    <location>
        <begin position="1"/>
        <end position="124"/>
    </location>
</feature>
<evidence type="ECO:0000256" key="2">
    <source>
        <dbReference type="SAM" id="MobiDB-lite"/>
    </source>
</evidence>
<dbReference type="Pfam" id="PF07890">
    <property type="entry name" value="Rrp15p"/>
    <property type="match status" value="1"/>
</dbReference>
<dbReference type="OMA" id="MPSHQDK"/>
<evidence type="ECO:0000256" key="1">
    <source>
        <dbReference type="ARBA" id="ARBA00007462"/>
    </source>
</evidence>
<evidence type="ECO:0000313" key="3">
    <source>
        <dbReference type="EMBL" id="ABK23618.1"/>
    </source>
</evidence>
<dbReference type="PANTHER" id="PTHR13245">
    <property type="entry name" value="RRP15-LIKE PROTEIN"/>
    <property type="match status" value="1"/>
</dbReference>
<dbReference type="InterPro" id="IPR012459">
    <property type="entry name" value="Rrp15"/>
</dbReference>